<dbReference type="AlphaFoldDB" id="A0A9Q1HI85"/>
<evidence type="ECO:0000256" key="4">
    <source>
        <dbReference type="ARBA" id="ARBA00023136"/>
    </source>
</evidence>
<dbReference type="EMBL" id="JAIZAY010000001">
    <property type="protein sequence ID" value="KAJ8051012.1"/>
    <property type="molecule type" value="Genomic_DNA"/>
</dbReference>
<dbReference type="OrthoDB" id="2544694at2759"/>
<dbReference type="InterPro" id="IPR005828">
    <property type="entry name" value="MFS_sugar_transport-like"/>
</dbReference>
<feature type="transmembrane region" description="Helical" evidence="5">
    <location>
        <begin position="42"/>
        <end position="64"/>
    </location>
</feature>
<protein>
    <submittedName>
        <fullName evidence="6">Uncharacterized protein</fullName>
    </submittedName>
</protein>
<accession>A0A9Q1HI85</accession>
<comment type="subcellular location">
    <subcellularLocation>
        <location evidence="1">Membrane</location>
    </subcellularLocation>
</comment>
<dbReference type="GO" id="GO:0016020">
    <property type="term" value="C:membrane"/>
    <property type="evidence" value="ECO:0007669"/>
    <property type="project" value="UniProtKB-SubCell"/>
</dbReference>
<dbReference type="GO" id="GO:0022857">
    <property type="term" value="F:transmembrane transporter activity"/>
    <property type="evidence" value="ECO:0007669"/>
    <property type="project" value="InterPro"/>
</dbReference>
<reference evidence="6" key="1">
    <citation type="submission" date="2021-10" db="EMBL/GenBank/DDBJ databases">
        <title>Tropical sea cucumber genome reveals ecological adaptation and Cuvierian tubules defense mechanism.</title>
        <authorList>
            <person name="Chen T."/>
        </authorList>
    </citation>
    <scope>NUCLEOTIDE SEQUENCE</scope>
    <source>
        <strain evidence="6">Nanhai2018</strain>
        <tissue evidence="6">Muscle</tissue>
    </source>
</reference>
<evidence type="ECO:0000256" key="3">
    <source>
        <dbReference type="ARBA" id="ARBA00022989"/>
    </source>
</evidence>
<dbReference type="Proteomes" id="UP001152320">
    <property type="component" value="Chromosome 1"/>
</dbReference>
<sequence>MESELLLENKDISLHKIPCDNGWIHDQSTFPSTIIIDVSLQVFFITVQFFYSLFLVESPLWLLAKQRFNDAEKILQKMATCNGKNVTEKILQPAKETTDTISS</sequence>
<keyword evidence="3 5" id="KW-1133">Transmembrane helix</keyword>
<evidence type="ECO:0000256" key="2">
    <source>
        <dbReference type="ARBA" id="ARBA00022692"/>
    </source>
</evidence>
<keyword evidence="4 5" id="KW-0472">Membrane</keyword>
<gene>
    <name evidence="6" type="ORF">HOLleu_04420</name>
</gene>
<evidence type="ECO:0000256" key="5">
    <source>
        <dbReference type="SAM" id="Phobius"/>
    </source>
</evidence>
<dbReference type="Pfam" id="PF00083">
    <property type="entry name" value="Sugar_tr"/>
    <property type="match status" value="1"/>
</dbReference>
<dbReference type="InterPro" id="IPR036259">
    <property type="entry name" value="MFS_trans_sf"/>
</dbReference>
<dbReference type="Gene3D" id="1.20.1250.20">
    <property type="entry name" value="MFS general substrate transporter like domains"/>
    <property type="match status" value="1"/>
</dbReference>
<evidence type="ECO:0000256" key="1">
    <source>
        <dbReference type="ARBA" id="ARBA00004370"/>
    </source>
</evidence>
<keyword evidence="2 5" id="KW-0812">Transmembrane</keyword>
<keyword evidence="7" id="KW-1185">Reference proteome</keyword>
<name>A0A9Q1HI85_HOLLE</name>
<proteinExistence type="predicted"/>
<evidence type="ECO:0000313" key="6">
    <source>
        <dbReference type="EMBL" id="KAJ8051012.1"/>
    </source>
</evidence>
<comment type="caution">
    <text evidence="6">The sequence shown here is derived from an EMBL/GenBank/DDBJ whole genome shotgun (WGS) entry which is preliminary data.</text>
</comment>
<evidence type="ECO:0000313" key="7">
    <source>
        <dbReference type="Proteomes" id="UP001152320"/>
    </source>
</evidence>
<organism evidence="6 7">
    <name type="scientific">Holothuria leucospilota</name>
    <name type="common">Black long sea cucumber</name>
    <name type="synonym">Mertensiothuria leucospilota</name>
    <dbReference type="NCBI Taxonomy" id="206669"/>
    <lineage>
        <taxon>Eukaryota</taxon>
        <taxon>Metazoa</taxon>
        <taxon>Echinodermata</taxon>
        <taxon>Eleutherozoa</taxon>
        <taxon>Echinozoa</taxon>
        <taxon>Holothuroidea</taxon>
        <taxon>Aspidochirotacea</taxon>
        <taxon>Aspidochirotida</taxon>
        <taxon>Holothuriidae</taxon>
        <taxon>Holothuria</taxon>
    </lineage>
</organism>